<evidence type="ECO:0000256" key="3">
    <source>
        <dbReference type="ARBA" id="ARBA00022552"/>
    </source>
</evidence>
<evidence type="ECO:0000256" key="1">
    <source>
        <dbReference type="ARBA" id="ARBA00000109"/>
    </source>
</evidence>
<dbReference type="GO" id="GO:0006364">
    <property type="term" value="P:rRNA processing"/>
    <property type="evidence" value="ECO:0007669"/>
    <property type="project" value="UniProtKB-UniRule"/>
</dbReference>
<dbReference type="Pfam" id="PF14622">
    <property type="entry name" value="Ribonucleas_3_3"/>
    <property type="match status" value="1"/>
</dbReference>
<dbReference type="PROSITE" id="PS50142">
    <property type="entry name" value="RNASE_3_2"/>
    <property type="match status" value="1"/>
</dbReference>
<dbReference type="Gene3D" id="1.10.1520.10">
    <property type="entry name" value="Ribonuclease III domain"/>
    <property type="match status" value="1"/>
</dbReference>
<dbReference type="OrthoDB" id="9805026at2"/>
<evidence type="ECO:0000259" key="11">
    <source>
        <dbReference type="PROSITE" id="PS50142"/>
    </source>
</evidence>
<dbReference type="GeneID" id="66488265"/>
<keyword evidence="9" id="KW-0479">Metal-binding</keyword>
<dbReference type="InterPro" id="IPR011907">
    <property type="entry name" value="RNase_III"/>
</dbReference>
<keyword evidence="8 9" id="KW-0694">RNA-binding</keyword>
<dbReference type="EC" id="3.1.26.3" evidence="9"/>
<evidence type="ECO:0000313" key="12">
    <source>
        <dbReference type="EMBL" id="EKV56719.1"/>
    </source>
</evidence>
<comment type="function">
    <text evidence="9">Digests double-stranded RNA. Involved in the processing of primary rRNA transcript to yield the immediate precursors to the large and small rRNAs (23S and 16S). Processes some mRNAs, and tRNAs when they are encoded in the rRNA operon. Processes pre-crRNA and tracrRNA of type II CRISPR loci if present in the organism.</text>
</comment>
<dbReference type="InterPro" id="IPR000999">
    <property type="entry name" value="RNase_III_dom"/>
</dbReference>
<dbReference type="PROSITE" id="PS00517">
    <property type="entry name" value="RNASE_3_1"/>
    <property type="match status" value="1"/>
</dbReference>
<dbReference type="PROSITE" id="PS50137">
    <property type="entry name" value="DS_RBD"/>
    <property type="match status" value="1"/>
</dbReference>
<dbReference type="GO" id="GO:0003725">
    <property type="term" value="F:double-stranded RNA binding"/>
    <property type="evidence" value="ECO:0007669"/>
    <property type="project" value="TreeGrafter"/>
</dbReference>
<comment type="subunit">
    <text evidence="9">Homodimer.</text>
</comment>
<keyword evidence="3 9" id="KW-0698">rRNA processing</keyword>
<dbReference type="PANTHER" id="PTHR11207:SF0">
    <property type="entry name" value="RIBONUCLEASE 3"/>
    <property type="match status" value="1"/>
</dbReference>
<dbReference type="STRING" id="1289135.A966_09244"/>
<dbReference type="EMBL" id="ALNZ01000028">
    <property type="protein sequence ID" value="EKV56719.1"/>
    <property type="molecule type" value="Genomic_DNA"/>
</dbReference>
<dbReference type="SUPFAM" id="SSF54768">
    <property type="entry name" value="dsRNA-binding domain-like"/>
    <property type="match status" value="1"/>
</dbReference>
<dbReference type="InterPro" id="IPR014720">
    <property type="entry name" value="dsRBD_dom"/>
</dbReference>
<evidence type="ECO:0000256" key="7">
    <source>
        <dbReference type="ARBA" id="ARBA00022801"/>
    </source>
</evidence>
<dbReference type="GO" id="GO:0004525">
    <property type="term" value="F:ribonuclease III activity"/>
    <property type="evidence" value="ECO:0007669"/>
    <property type="project" value="UniProtKB-UniRule"/>
</dbReference>
<feature type="domain" description="RNase III" evidence="11">
    <location>
        <begin position="7"/>
        <end position="135"/>
    </location>
</feature>
<dbReference type="AlphaFoldDB" id="A0A2U4F0W8"/>
<dbReference type="PANTHER" id="PTHR11207">
    <property type="entry name" value="RIBONUCLEASE III"/>
    <property type="match status" value="1"/>
</dbReference>
<dbReference type="CDD" id="cd00593">
    <property type="entry name" value="RIBOc"/>
    <property type="match status" value="1"/>
</dbReference>
<dbReference type="NCBIfam" id="TIGR02191">
    <property type="entry name" value="RNaseIII"/>
    <property type="match status" value="1"/>
</dbReference>
<keyword evidence="9" id="KW-0699">rRNA-binding</keyword>
<organism evidence="12 13">
    <name type="scientific">Brachyspira hampsonii 30446</name>
    <dbReference type="NCBI Taxonomy" id="1289135"/>
    <lineage>
        <taxon>Bacteria</taxon>
        <taxon>Pseudomonadati</taxon>
        <taxon>Spirochaetota</taxon>
        <taxon>Spirochaetia</taxon>
        <taxon>Brachyspirales</taxon>
        <taxon>Brachyspiraceae</taxon>
        <taxon>Brachyspira</taxon>
    </lineage>
</organism>
<keyword evidence="7 9" id="KW-0378">Hydrolase</keyword>
<dbReference type="GO" id="GO:0046872">
    <property type="term" value="F:metal ion binding"/>
    <property type="evidence" value="ECO:0007669"/>
    <property type="project" value="UniProtKB-KW"/>
</dbReference>
<sequence length="251" mass="28991">MNIDKILNNCQSAINYEFRNKAYLLEAITHRTYANESKKKMKYNQRLEFLGDSVLSLVISDYLFKKYNSSKEGLLSKVKSSLVSQKSLADISKELKLGDFLLLGHGEEASGGRYRDNMLEDLFEAIVGAIYLDSGITSAYKFVMRSYKERLSNLDIENFDKDYKTIFQELIQKKHKTSPIYKSCEFHDENNNDMFKAEVYVNDKTFALGIGKSKKEAETNAAKKALDKIEYVRSAIKRNRQNKNYQLTNNK</sequence>
<feature type="binding site" evidence="9">
    <location>
        <position position="121"/>
    </location>
    <ligand>
        <name>Mg(2+)</name>
        <dbReference type="ChEBI" id="CHEBI:18420"/>
    </ligand>
</feature>
<keyword evidence="6 9" id="KW-0255">Endonuclease</keyword>
<evidence type="ECO:0000256" key="8">
    <source>
        <dbReference type="ARBA" id="ARBA00022884"/>
    </source>
</evidence>
<accession>A0A2U4F0W8</accession>
<feature type="active site" evidence="9">
    <location>
        <position position="124"/>
    </location>
</feature>
<dbReference type="RefSeq" id="WP_008724711.1">
    <property type="nucleotide sequence ID" value="NZ_JH994111.1"/>
</dbReference>
<dbReference type="CDD" id="cd10845">
    <property type="entry name" value="DSRM_RNAse_III_family"/>
    <property type="match status" value="1"/>
</dbReference>
<dbReference type="GO" id="GO:0008033">
    <property type="term" value="P:tRNA processing"/>
    <property type="evidence" value="ECO:0007669"/>
    <property type="project" value="UniProtKB-KW"/>
</dbReference>
<dbReference type="InterPro" id="IPR036389">
    <property type="entry name" value="RNase_III_sf"/>
</dbReference>
<evidence type="ECO:0000256" key="6">
    <source>
        <dbReference type="ARBA" id="ARBA00022759"/>
    </source>
</evidence>
<evidence type="ECO:0000259" key="10">
    <source>
        <dbReference type="PROSITE" id="PS50137"/>
    </source>
</evidence>
<comment type="cofactor">
    <cofactor evidence="9">
        <name>Mg(2+)</name>
        <dbReference type="ChEBI" id="CHEBI:18420"/>
    </cofactor>
</comment>
<comment type="caution">
    <text evidence="12">The sequence shown here is derived from an EMBL/GenBank/DDBJ whole genome shotgun (WGS) entry which is preliminary data.</text>
</comment>
<keyword evidence="4 9" id="KW-0507">mRNA processing</keyword>
<dbReference type="FunFam" id="1.10.1520.10:FF:000001">
    <property type="entry name" value="Ribonuclease 3"/>
    <property type="match status" value="1"/>
</dbReference>
<dbReference type="SUPFAM" id="SSF69065">
    <property type="entry name" value="RNase III domain-like"/>
    <property type="match status" value="1"/>
</dbReference>
<feature type="domain" description="DRBM" evidence="10">
    <location>
        <begin position="162"/>
        <end position="231"/>
    </location>
</feature>
<feature type="binding site" evidence="9">
    <location>
        <position position="124"/>
    </location>
    <ligand>
        <name>Mg(2+)</name>
        <dbReference type="ChEBI" id="CHEBI:18420"/>
    </ligand>
</feature>
<proteinExistence type="inferred from homology"/>
<dbReference type="GO" id="GO:0010468">
    <property type="term" value="P:regulation of gene expression"/>
    <property type="evidence" value="ECO:0007669"/>
    <property type="project" value="TreeGrafter"/>
</dbReference>
<keyword evidence="9" id="KW-0819">tRNA processing</keyword>
<keyword evidence="9" id="KW-0963">Cytoplasm</keyword>
<evidence type="ECO:0000256" key="2">
    <source>
        <dbReference type="ARBA" id="ARBA00010183"/>
    </source>
</evidence>
<reference evidence="12 13" key="1">
    <citation type="submission" date="2012-07" db="EMBL/GenBank/DDBJ databases">
        <title>Genome sequence of Brachyspira sp. 30446, isolated from a pig with mucohaemorrhagic colitis.</title>
        <authorList>
            <person name="Rubin J.E."/>
            <person name="Fernando C."/>
            <person name="Harding J.C.S."/>
            <person name="Hill J.E."/>
        </authorList>
    </citation>
    <scope>NUCLEOTIDE SEQUENCE [LARGE SCALE GENOMIC DNA]</scope>
    <source>
        <strain evidence="12 13">30446</strain>
    </source>
</reference>
<evidence type="ECO:0000313" key="13">
    <source>
        <dbReference type="Proteomes" id="UP000011663"/>
    </source>
</evidence>
<feature type="binding site" evidence="9">
    <location>
        <position position="48"/>
    </location>
    <ligand>
        <name>Mg(2+)</name>
        <dbReference type="ChEBI" id="CHEBI:18420"/>
    </ligand>
</feature>
<dbReference type="SMART" id="SM00358">
    <property type="entry name" value="DSRM"/>
    <property type="match status" value="1"/>
</dbReference>
<protein>
    <recommendedName>
        <fullName evidence="9">Ribonuclease 3</fullName>
        <ecNumber evidence="9">3.1.26.3</ecNumber>
    </recommendedName>
    <alternativeName>
        <fullName evidence="9">Ribonuclease III</fullName>
        <shortName evidence="9">RNase III</shortName>
    </alternativeName>
</protein>
<dbReference type="GO" id="GO:0019843">
    <property type="term" value="F:rRNA binding"/>
    <property type="evidence" value="ECO:0007669"/>
    <property type="project" value="UniProtKB-KW"/>
</dbReference>
<dbReference type="Pfam" id="PF00035">
    <property type="entry name" value="dsrm"/>
    <property type="match status" value="1"/>
</dbReference>
<evidence type="ECO:0000256" key="5">
    <source>
        <dbReference type="ARBA" id="ARBA00022722"/>
    </source>
</evidence>
<evidence type="ECO:0000256" key="4">
    <source>
        <dbReference type="ARBA" id="ARBA00022664"/>
    </source>
</evidence>
<comment type="subcellular location">
    <subcellularLocation>
        <location evidence="9">Cytoplasm</location>
    </subcellularLocation>
</comment>
<dbReference type="GO" id="GO:0006397">
    <property type="term" value="P:mRNA processing"/>
    <property type="evidence" value="ECO:0007669"/>
    <property type="project" value="UniProtKB-UniRule"/>
</dbReference>
<gene>
    <name evidence="9" type="primary">rnc</name>
    <name evidence="12" type="ORF">A966_09244</name>
</gene>
<evidence type="ECO:0000256" key="9">
    <source>
        <dbReference type="HAMAP-Rule" id="MF_00104"/>
    </source>
</evidence>
<dbReference type="HAMAP" id="MF_00104">
    <property type="entry name" value="RNase_III"/>
    <property type="match status" value="1"/>
</dbReference>
<name>A0A2U4F0W8_9SPIR</name>
<comment type="similarity">
    <text evidence="2">Belongs to the ribonuclease III family.</text>
</comment>
<feature type="active site" evidence="9">
    <location>
        <position position="52"/>
    </location>
</feature>
<dbReference type="GO" id="GO:0005737">
    <property type="term" value="C:cytoplasm"/>
    <property type="evidence" value="ECO:0007669"/>
    <property type="project" value="UniProtKB-SubCell"/>
</dbReference>
<dbReference type="Gene3D" id="3.30.160.20">
    <property type="match status" value="1"/>
</dbReference>
<keyword evidence="9" id="KW-0460">Magnesium</keyword>
<keyword evidence="5 9" id="KW-0540">Nuclease</keyword>
<dbReference type="SMART" id="SM00535">
    <property type="entry name" value="RIBOc"/>
    <property type="match status" value="1"/>
</dbReference>
<dbReference type="Proteomes" id="UP000011663">
    <property type="component" value="Unassembled WGS sequence"/>
</dbReference>
<comment type="catalytic activity">
    <reaction evidence="1 9">
        <text>Endonucleolytic cleavage to 5'-phosphomonoester.</text>
        <dbReference type="EC" id="3.1.26.3"/>
    </reaction>
</comment>